<name>A0A7W9F1K9_9SPHN</name>
<dbReference type="OrthoDB" id="7472091at2"/>
<dbReference type="SUPFAM" id="SSF89946">
    <property type="entry name" value="Hypothetical protein VC0424"/>
    <property type="match status" value="1"/>
</dbReference>
<accession>A0A7W9F1K9</accession>
<evidence type="ECO:0000313" key="3">
    <source>
        <dbReference type="Proteomes" id="UP000546701"/>
    </source>
</evidence>
<protein>
    <recommendedName>
        <fullName evidence="1">Regulator of ribonuclease activity B domain-containing protein</fullName>
    </recommendedName>
</protein>
<dbReference type="Proteomes" id="UP000546701">
    <property type="component" value="Unassembled WGS sequence"/>
</dbReference>
<dbReference type="EMBL" id="JACIJR010000004">
    <property type="protein sequence ID" value="MBB5729423.1"/>
    <property type="molecule type" value="Genomic_DNA"/>
</dbReference>
<sequence length="115" mass="12699">MTDEQLAEHFAEDDTLLEHLAGDGDRHEIPRDVDVGFVGDPEKLEALADALEAQGWDADEVYEGDDGEHVLEVVREQAITRELIHALTAGMLQIAEKYGVTYDGWGCHLEAGTDH</sequence>
<evidence type="ECO:0000259" key="1">
    <source>
        <dbReference type="Pfam" id="PF06877"/>
    </source>
</evidence>
<dbReference type="RefSeq" id="WP_157175564.1">
    <property type="nucleotide sequence ID" value="NZ_BMJP01000001.1"/>
</dbReference>
<dbReference type="InterPro" id="IPR036701">
    <property type="entry name" value="RraB-like_sf"/>
</dbReference>
<keyword evidence="3" id="KW-1185">Reference proteome</keyword>
<dbReference type="InterPro" id="IPR009671">
    <property type="entry name" value="RraB_dom"/>
</dbReference>
<gene>
    <name evidence="2" type="ORF">FHS99_001908</name>
</gene>
<dbReference type="AlphaFoldDB" id="A0A7W9F1K9"/>
<dbReference type="Pfam" id="PF06877">
    <property type="entry name" value="RraB"/>
    <property type="match status" value="1"/>
</dbReference>
<reference evidence="2 3" key="1">
    <citation type="submission" date="2020-08" db="EMBL/GenBank/DDBJ databases">
        <title>Genomic Encyclopedia of Type Strains, Phase IV (KMG-IV): sequencing the most valuable type-strain genomes for metagenomic binning, comparative biology and taxonomic classification.</title>
        <authorList>
            <person name="Goeker M."/>
        </authorList>
    </citation>
    <scope>NUCLEOTIDE SEQUENCE [LARGE SCALE GENOMIC DNA]</scope>
    <source>
        <strain evidence="2 3">DSM 103336</strain>
    </source>
</reference>
<comment type="caution">
    <text evidence="2">The sequence shown here is derived from an EMBL/GenBank/DDBJ whole genome shotgun (WGS) entry which is preliminary data.</text>
</comment>
<dbReference type="Gene3D" id="3.30.70.970">
    <property type="entry name" value="RraB-like"/>
    <property type="match status" value="1"/>
</dbReference>
<organism evidence="2 3">
    <name type="scientific">Sphingomonas prati</name>
    <dbReference type="NCBI Taxonomy" id="1843237"/>
    <lineage>
        <taxon>Bacteria</taxon>
        <taxon>Pseudomonadati</taxon>
        <taxon>Pseudomonadota</taxon>
        <taxon>Alphaproteobacteria</taxon>
        <taxon>Sphingomonadales</taxon>
        <taxon>Sphingomonadaceae</taxon>
        <taxon>Sphingomonas</taxon>
    </lineage>
</organism>
<evidence type="ECO:0000313" key="2">
    <source>
        <dbReference type="EMBL" id="MBB5729423.1"/>
    </source>
</evidence>
<proteinExistence type="predicted"/>
<feature type="domain" description="Regulator of ribonuclease activity B" evidence="1">
    <location>
        <begin position="12"/>
        <end position="107"/>
    </location>
</feature>